<dbReference type="GO" id="GO:0060628">
    <property type="term" value="P:regulation of ER to Golgi vesicle-mediated transport"/>
    <property type="evidence" value="ECO:0007669"/>
    <property type="project" value="TreeGrafter"/>
</dbReference>
<accession>A0A1Y5HXY1</accession>
<sequence length="707" mass="77308">MSDLESTPDARVSELREAVDAAHASVVDVFYRASIALGPPIADEDVDACIATARARDAVRTGRSALALAMAYRACASVSELEDEDGALEKLERAAACAREAATLIADMEEANTREKVERERTGKIGVEVCDALREATWASVLQARLRTTGWPPSLRPSDLRDFAWSLRLSQSDGGQDAKGEACAVRALRALREASVARVTYVGEKSFAHDDVALAFVEDLAEELRETFATTGPLSDPRKPGRLFACAKELVDQTPSIVRTELVRVVFVEDPKTAVAITRRYLSLLVHAVSEVIQTHVCVACASSDQPWWLHVADECRMFDNHILSTPYAKIDETPKILDALVHEHAHAKAWMDAECELATSRASKSWSDAKCWLVKIGDSKNRTPRVAHDVVQEVKNAFESSKGLSRSDWRLYFVDRVATPLLEEFREECESRAVGSKGLGSLVASTGSWHSGASGTSVVAATVNACVFVAQELRVLAEETHVLEFGGESRLEAHASKFEKFNARWIEAISDAAVTQFTDKVLGNAYTGLTHFQPYECVRNDDEDEDGTRNPAPSAFLITALGGLRERVEDARTALEVTSFEKCRRAMVSKTAQVIVDRIVCVAIFSRAGTKQLERDVVAYLDVFSTTSAKNEGSSALRSKTRILEECVAVLSCDASVARALVQALRSDGIKGLAIVNALKAELKIFQLDDQTLLRVLSRRADSCNV</sequence>
<dbReference type="GO" id="GO:0006888">
    <property type="term" value="P:endoplasmic reticulum to Golgi vesicle-mediated transport"/>
    <property type="evidence" value="ECO:0007669"/>
    <property type="project" value="InterPro"/>
</dbReference>
<reference evidence="1" key="1">
    <citation type="submission" date="2017-04" db="EMBL/GenBank/DDBJ databases">
        <title>Population genomics of picophytoplankton unveils novel chromosome hypervariability.</title>
        <authorList>
            <consortium name="DOE Joint Genome Institute"/>
            <person name="Blanc-Mathieu R."/>
            <person name="Krasovec M."/>
            <person name="Hebrard M."/>
            <person name="Yau S."/>
            <person name="Desgranges E."/>
            <person name="Martin J."/>
            <person name="Schackwitz W."/>
            <person name="Kuo A."/>
            <person name="Salin G."/>
            <person name="Donnadieu C."/>
            <person name="Desdevises Y."/>
            <person name="Sanchez-Ferandin S."/>
            <person name="Moreau H."/>
            <person name="Rivals E."/>
            <person name="Grigoriev I.V."/>
            <person name="Grimsley N."/>
            <person name="Eyre-Walker A."/>
            <person name="Piganeau G."/>
        </authorList>
    </citation>
    <scope>NUCLEOTIDE SEQUENCE [LARGE SCALE GENOMIC DNA]</scope>
    <source>
        <strain evidence="1">RCC 1115</strain>
    </source>
</reference>
<proteinExistence type="predicted"/>
<dbReference type="InterPro" id="IPR007528">
    <property type="entry name" value="RINT1_Tip20"/>
</dbReference>
<protein>
    <submittedName>
        <fullName evidence="1">TIP-1 family-domain-containing protein</fullName>
    </submittedName>
</protein>
<dbReference type="InterPro" id="IPR042044">
    <property type="entry name" value="EXOC6PINT-1/Sec15/Tip20_C_dom2"/>
</dbReference>
<dbReference type="AlphaFoldDB" id="A0A1Y5HXY1"/>
<evidence type="ECO:0000313" key="1">
    <source>
        <dbReference type="EMBL" id="OUS42118.1"/>
    </source>
</evidence>
<dbReference type="PROSITE" id="PS51386">
    <property type="entry name" value="RINT1_TIP20"/>
    <property type="match status" value="1"/>
</dbReference>
<organism evidence="1">
    <name type="scientific">Ostreococcus tauri</name>
    <name type="common">Marine green alga</name>
    <dbReference type="NCBI Taxonomy" id="70448"/>
    <lineage>
        <taxon>Eukaryota</taxon>
        <taxon>Viridiplantae</taxon>
        <taxon>Chlorophyta</taxon>
        <taxon>Mamiellophyceae</taxon>
        <taxon>Mamiellales</taxon>
        <taxon>Bathycoccaceae</taxon>
        <taxon>Ostreococcus</taxon>
    </lineage>
</organism>
<dbReference type="Proteomes" id="UP000195557">
    <property type="component" value="Unassembled WGS sequence"/>
</dbReference>
<dbReference type="PANTHER" id="PTHR13520">
    <property type="entry name" value="RAD50-INTERACTING PROTEIN 1 RINT-1"/>
    <property type="match status" value="1"/>
</dbReference>
<dbReference type="PANTHER" id="PTHR13520:SF0">
    <property type="entry name" value="RAD50-INTERACTING PROTEIN 1"/>
    <property type="match status" value="1"/>
</dbReference>
<dbReference type="Gene3D" id="1.20.58.670">
    <property type="entry name" value="Dsl1p vesicle tethering complex, Tip20p subunit, domain D"/>
    <property type="match status" value="1"/>
</dbReference>
<dbReference type="GO" id="GO:0006890">
    <property type="term" value="P:retrograde vesicle-mediated transport, Golgi to endoplasmic reticulum"/>
    <property type="evidence" value="ECO:0007669"/>
    <property type="project" value="InterPro"/>
</dbReference>
<dbReference type="GO" id="GO:0070939">
    <property type="term" value="C:Dsl1/NZR complex"/>
    <property type="evidence" value="ECO:0007669"/>
    <property type="project" value="InterPro"/>
</dbReference>
<dbReference type="Pfam" id="PF04437">
    <property type="entry name" value="RINT1_TIP1"/>
    <property type="match status" value="1"/>
</dbReference>
<name>A0A1Y5HXY1_OSTTA</name>
<dbReference type="EMBL" id="KZ155839">
    <property type="protein sequence ID" value="OUS42118.1"/>
    <property type="molecule type" value="Genomic_DNA"/>
</dbReference>
<gene>
    <name evidence="1" type="ORF">BE221DRAFT_187908</name>
</gene>